<dbReference type="InterPro" id="IPR025943">
    <property type="entry name" value="Sigma_54_int_dom_ATP-bd_2"/>
</dbReference>
<dbReference type="GO" id="GO:0000160">
    <property type="term" value="P:phosphorelay signal transduction system"/>
    <property type="evidence" value="ECO:0007669"/>
    <property type="project" value="InterPro"/>
</dbReference>
<dbReference type="Pfam" id="PF00158">
    <property type="entry name" value="Sigma54_activat"/>
    <property type="match status" value="1"/>
</dbReference>
<dbReference type="SUPFAM" id="SSF52172">
    <property type="entry name" value="CheY-like"/>
    <property type="match status" value="1"/>
</dbReference>
<dbReference type="CDD" id="cd00009">
    <property type="entry name" value="AAA"/>
    <property type="match status" value="1"/>
</dbReference>
<dbReference type="CDD" id="cd17596">
    <property type="entry name" value="REC_HupR"/>
    <property type="match status" value="1"/>
</dbReference>
<dbReference type="InterPro" id="IPR002197">
    <property type="entry name" value="HTH_Fis"/>
</dbReference>
<evidence type="ECO:0000313" key="10">
    <source>
        <dbReference type="Proteomes" id="UP000178449"/>
    </source>
</evidence>
<evidence type="ECO:0000256" key="4">
    <source>
        <dbReference type="ARBA" id="ARBA00023125"/>
    </source>
</evidence>
<evidence type="ECO:0000256" key="5">
    <source>
        <dbReference type="ARBA" id="ARBA00023163"/>
    </source>
</evidence>
<dbReference type="InterPro" id="IPR027417">
    <property type="entry name" value="P-loop_NTPase"/>
</dbReference>
<organism evidence="9 10">
    <name type="scientific">Candidatus Lambdaproteobacteria bacterium RIFOXYD2_FULL_50_16</name>
    <dbReference type="NCBI Taxonomy" id="1817772"/>
    <lineage>
        <taxon>Bacteria</taxon>
        <taxon>Pseudomonadati</taxon>
        <taxon>Pseudomonadota</taxon>
        <taxon>Candidatus Lambdaproteobacteria</taxon>
    </lineage>
</organism>
<dbReference type="Proteomes" id="UP000178449">
    <property type="component" value="Unassembled WGS sequence"/>
</dbReference>
<sequence>MSVLDRILIVDDEVRALEAMSRTLDTDFEVLAARNTEEAFRFLEEYRIKVILCDNRMPGTSGVAFLAEVRRRWPSPIRLLISAYSDVDDIIEGVNNGGIYQFIAKPWHPSNLLLIIKNLVKLYDLQAENALLASETRATTEQVEHSNRQTKKKLAQRFQLDSIFRCQNSPLNHACEQLTQVAPFDVSVLITGESGTGKEMFARALHYGSHRAERPFVAENCAALSDEFLISELFGHVKGAFTGAVSEHIGLLEQADGGTVFLDEIGDVTPSFQVKLLRVLQEGELRPLGSNKSRQVNIRIVAATNRNLEEEVRAGRFRADLYYRLATVNINLAPLRQRPDDIELIANYLLNSLAISFGKKISGFSKEAMGLMRAFSWPGNVRELQNEVKRCLVLAQGKKIEAQDLSPKLRGLVQAPLRGGSLAQQVGELERNLIEEAIRKHGNHKSKIATELGLSRVGLRNKLLRYQIEIADQGSSLD</sequence>
<dbReference type="GO" id="GO:0043565">
    <property type="term" value="F:sequence-specific DNA binding"/>
    <property type="evidence" value="ECO:0007669"/>
    <property type="project" value="InterPro"/>
</dbReference>
<name>A0A1F6G4S6_9PROT</name>
<evidence type="ECO:0000256" key="6">
    <source>
        <dbReference type="PROSITE-ProRule" id="PRU00169"/>
    </source>
</evidence>
<keyword evidence="3" id="KW-0805">Transcription regulation</keyword>
<dbReference type="PROSITE" id="PS50045">
    <property type="entry name" value="SIGMA54_INTERACT_4"/>
    <property type="match status" value="1"/>
</dbReference>
<evidence type="ECO:0000256" key="3">
    <source>
        <dbReference type="ARBA" id="ARBA00023015"/>
    </source>
</evidence>
<accession>A0A1F6G4S6</accession>
<dbReference type="Pfam" id="PF00072">
    <property type="entry name" value="Response_reg"/>
    <property type="match status" value="1"/>
</dbReference>
<dbReference type="InterPro" id="IPR011006">
    <property type="entry name" value="CheY-like_superfamily"/>
</dbReference>
<dbReference type="InterPro" id="IPR002078">
    <property type="entry name" value="Sigma_54_int"/>
</dbReference>
<dbReference type="SUPFAM" id="SSF46689">
    <property type="entry name" value="Homeodomain-like"/>
    <property type="match status" value="1"/>
</dbReference>
<dbReference type="Gene3D" id="3.40.50.300">
    <property type="entry name" value="P-loop containing nucleotide triphosphate hydrolases"/>
    <property type="match status" value="1"/>
</dbReference>
<reference evidence="9 10" key="1">
    <citation type="journal article" date="2016" name="Nat. Commun.">
        <title>Thousands of microbial genomes shed light on interconnected biogeochemical processes in an aquifer system.</title>
        <authorList>
            <person name="Anantharaman K."/>
            <person name="Brown C.T."/>
            <person name="Hug L.A."/>
            <person name="Sharon I."/>
            <person name="Castelle C.J."/>
            <person name="Probst A.J."/>
            <person name="Thomas B.C."/>
            <person name="Singh A."/>
            <person name="Wilkins M.J."/>
            <person name="Karaoz U."/>
            <person name="Brodie E.L."/>
            <person name="Williams K.H."/>
            <person name="Hubbard S.S."/>
            <person name="Banfield J.F."/>
        </authorList>
    </citation>
    <scope>NUCLEOTIDE SEQUENCE [LARGE SCALE GENOMIC DNA]</scope>
</reference>
<dbReference type="InterPro" id="IPR058031">
    <property type="entry name" value="AAA_lid_NorR"/>
</dbReference>
<dbReference type="Pfam" id="PF25601">
    <property type="entry name" value="AAA_lid_14"/>
    <property type="match status" value="1"/>
</dbReference>
<comment type="caution">
    <text evidence="9">The sequence shown here is derived from an EMBL/GenBank/DDBJ whole genome shotgun (WGS) entry which is preliminary data.</text>
</comment>
<dbReference type="PROSITE" id="PS50110">
    <property type="entry name" value="RESPONSE_REGULATORY"/>
    <property type="match status" value="1"/>
</dbReference>
<dbReference type="FunFam" id="3.40.50.300:FF:000006">
    <property type="entry name" value="DNA-binding transcriptional regulator NtrC"/>
    <property type="match status" value="1"/>
</dbReference>
<feature type="domain" description="Sigma-54 factor interaction" evidence="7">
    <location>
        <begin position="164"/>
        <end position="393"/>
    </location>
</feature>
<dbReference type="EMBL" id="MFNE01000053">
    <property type="protein sequence ID" value="OGG93108.1"/>
    <property type="molecule type" value="Genomic_DNA"/>
</dbReference>
<evidence type="ECO:0000259" key="7">
    <source>
        <dbReference type="PROSITE" id="PS50045"/>
    </source>
</evidence>
<protein>
    <submittedName>
        <fullName evidence="9">Sigma-54-dependent Fis family transcriptional regulator</fullName>
    </submittedName>
</protein>
<dbReference type="STRING" id="1817772.A2527_14380"/>
<dbReference type="Gene3D" id="3.40.50.2300">
    <property type="match status" value="1"/>
</dbReference>
<dbReference type="GO" id="GO:0005524">
    <property type="term" value="F:ATP binding"/>
    <property type="evidence" value="ECO:0007669"/>
    <property type="project" value="UniProtKB-KW"/>
</dbReference>
<dbReference type="InterPro" id="IPR025944">
    <property type="entry name" value="Sigma_54_int_dom_CS"/>
</dbReference>
<dbReference type="GO" id="GO:0006355">
    <property type="term" value="P:regulation of DNA-templated transcription"/>
    <property type="evidence" value="ECO:0007669"/>
    <property type="project" value="InterPro"/>
</dbReference>
<evidence type="ECO:0000259" key="8">
    <source>
        <dbReference type="PROSITE" id="PS50110"/>
    </source>
</evidence>
<evidence type="ECO:0000256" key="2">
    <source>
        <dbReference type="ARBA" id="ARBA00022840"/>
    </source>
</evidence>
<dbReference type="SUPFAM" id="SSF52540">
    <property type="entry name" value="P-loop containing nucleoside triphosphate hydrolases"/>
    <property type="match status" value="1"/>
</dbReference>
<keyword evidence="5" id="KW-0804">Transcription</keyword>
<dbReference type="InterPro" id="IPR009057">
    <property type="entry name" value="Homeodomain-like_sf"/>
</dbReference>
<evidence type="ECO:0000313" key="9">
    <source>
        <dbReference type="EMBL" id="OGG93108.1"/>
    </source>
</evidence>
<dbReference type="InterPro" id="IPR001789">
    <property type="entry name" value="Sig_transdc_resp-reg_receiver"/>
</dbReference>
<dbReference type="InterPro" id="IPR003593">
    <property type="entry name" value="AAA+_ATPase"/>
</dbReference>
<keyword evidence="1" id="KW-0547">Nucleotide-binding</keyword>
<dbReference type="AlphaFoldDB" id="A0A1F6G4S6"/>
<keyword evidence="2" id="KW-0067">ATP-binding</keyword>
<feature type="modified residue" description="4-aspartylphosphate" evidence="6">
    <location>
        <position position="54"/>
    </location>
</feature>
<dbReference type="SMART" id="SM00448">
    <property type="entry name" value="REC"/>
    <property type="match status" value="1"/>
</dbReference>
<dbReference type="Gene3D" id="1.10.8.60">
    <property type="match status" value="1"/>
</dbReference>
<keyword evidence="4" id="KW-0238">DNA-binding</keyword>
<dbReference type="PROSITE" id="PS00688">
    <property type="entry name" value="SIGMA54_INTERACT_3"/>
    <property type="match status" value="1"/>
</dbReference>
<dbReference type="PRINTS" id="PR01590">
    <property type="entry name" value="HTHFIS"/>
</dbReference>
<dbReference type="SMART" id="SM00382">
    <property type="entry name" value="AAA"/>
    <property type="match status" value="1"/>
</dbReference>
<dbReference type="PROSITE" id="PS00676">
    <property type="entry name" value="SIGMA54_INTERACT_2"/>
    <property type="match status" value="1"/>
</dbReference>
<dbReference type="InterPro" id="IPR025662">
    <property type="entry name" value="Sigma_54_int_dom_ATP-bd_1"/>
</dbReference>
<evidence type="ECO:0000256" key="1">
    <source>
        <dbReference type="ARBA" id="ARBA00022741"/>
    </source>
</evidence>
<dbReference type="PROSITE" id="PS00675">
    <property type="entry name" value="SIGMA54_INTERACT_1"/>
    <property type="match status" value="1"/>
</dbReference>
<feature type="domain" description="Response regulatory" evidence="8">
    <location>
        <begin position="6"/>
        <end position="120"/>
    </location>
</feature>
<dbReference type="Gene3D" id="1.10.10.60">
    <property type="entry name" value="Homeodomain-like"/>
    <property type="match status" value="1"/>
</dbReference>
<gene>
    <name evidence="9" type="ORF">A2527_14380</name>
</gene>
<dbReference type="PANTHER" id="PTHR32071">
    <property type="entry name" value="TRANSCRIPTIONAL REGULATORY PROTEIN"/>
    <property type="match status" value="1"/>
</dbReference>
<dbReference type="PANTHER" id="PTHR32071:SF117">
    <property type="entry name" value="PTS-DEPENDENT DIHYDROXYACETONE KINASE OPERON REGULATORY PROTEIN-RELATED"/>
    <property type="match status" value="1"/>
</dbReference>
<proteinExistence type="predicted"/>
<keyword evidence="6" id="KW-0597">Phosphoprotein</keyword>
<dbReference type="Pfam" id="PF02954">
    <property type="entry name" value="HTH_8"/>
    <property type="match status" value="1"/>
</dbReference>